<dbReference type="AlphaFoldDB" id="A0AAW1QLG2"/>
<feature type="region of interest" description="Disordered" evidence="1">
    <location>
        <begin position="1"/>
        <end position="32"/>
    </location>
</feature>
<evidence type="ECO:0000313" key="3">
    <source>
        <dbReference type="Proteomes" id="UP001438707"/>
    </source>
</evidence>
<evidence type="ECO:0000313" key="2">
    <source>
        <dbReference type="EMBL" id="KAK9822315.1"/>
    </source>
</evidence>
<dbReference type="Proteomes" id="UP001438707">
    <property type="component" value="Unassembled WGS sequence"/>
</dbReference>
<keyword evidence="3" id="KW-1185">Reference proteome</keyword>
<comment type="caution">
    <text evidence="2">The sequence shown here is derived from an EMBL/GenBank/DDBJ whole genome shotgun (WGS) entry which is preliminary data.</text>
</comment>
<name>A0AAW1QLG2_9CHLO</name>
<organism evidence="2 3">
    <name type="scientific">Apatococcus lobatus</name>
    <dbReference type="NCBI Taxonomy" id="904363"/>
    <lineage>
        <taxon>Eukaryota</taxon>
        <taxon>Viridiplantae</taxon>
        <taxon>Chlorophyta</taxon>
        <taxon>core chlorophytes</taxon>
        <taxon>Trebouxiophyceae</taxon>
        <taxon>Chlorellales</taxon>
        <taxon>Chlorellaceae</taxon>
        <taxon>Apatococcus</taxon>
    </lineage>
</organism>
<feature type="region of interest" description="Disordered" evidence="1">
    <location>
        <begin position="413"/>
        <end position="447"/>
    </location>
</feature>
<gene>
    <name evidence="2" type="ORF">WJX74_006657</name>
</gene>
<protein>
    <recommendedName>
        <fullName evidence="4">BZIP domain-containing protein</fullName>
    </recommendedName>
</protein>
<evidence type="ECO:0008006" key="4">
    <source>
        <dbReference type="Google" id="ProtNLM"/>
    </source>
</evidence>
<dbReference type="EMBL" id="JALJOS010000033">
    <property type="protein sequence ID" value="KAK9822315.1"/>
    <property type="molecule type" value="Genomic_DNA"/>
</dbReference>
<sequence length="447" mass="51032">MDSSDDLDPQKKRARAAQARFRAKQKERKRDTEMQLQRLMKQLQEMTLDNKYLEYRNRRLQKELSCDTAHLNRLTSHTAVRHVEQQLVLESLVKFMNIIDGLTTDQAALDATKTWSLQDLEGFFQRYILKLGAHLQAHAGGQTPSLAELTKMVETRRHHLCLDPSFSNLYWVVLSWNLRQMEQTQQAPPGRHQWAQLLTKLQLTAEQQQQLLIARQCLLSGLAKIGKKRWEIIGRLGMQALECPGDGLASCAAAKDFKVNLTAEREIVLDFLFVIAVDILTPQQEATCEVLSYPWHPDFLEISHILAGRHGLSLELPESLKHLQSRSPGLNKLMPMITPFELLLRPLTTHGIGMALKRSILMCPWQTAVYSPYYRMLPIEKMQQMTLFHAHFGRFEDLIFSVCAVDLPAEAQRALESPQRPSPPPSPLRLSPASPEHEVAYKPVSSL</sequence>
<reference evidence="2 3" key="1">
    <citation type="journal article" date="2024" name="Nat. Commun.">
        <title>Phylogenomics reveals the evolutionary origins of lichenization in chlorophyte algae.</title>
        <authorList>
            <person name="Puginier C."/>
            <person name="Libourel C."/>
            <person name="Otte J."/>
            <person name="Skaloud P."/>
            <person name="Haon M."/>
            <person name="Grisel S."/>
            <person name="Petersen M."/>
            <person name="Berrin J.G."/>
            <person name="Delaux P.M."/>
            <person name="Dal Grande F."/>
            <person name="Keller J."/>
        </authorList>
    </citation>
    <scope>NUCLEOTIDE SEQUENCE [LARGE SCALE GENOMIC DNA]</scope>
    <source>
        <strain evidence="2 3">SAG 2145</strain>
    </source>
</reference>
<evidence type="ECO:0000256" key="1">
    <source>
        <dbReference type="SAM" id="MobiDB-lite"/>
    </source>
</evidence>
<accession>A0AAW1QLG2</accession>
<proteinExistence type="predicted"/>